<dbReference type="AlphaFoldDB" id="A0A9R1UR67"/>
<dbReference type="EMBL" id="NBSK02000008">
    <property type="protein sequence ID" value="KAJ0192502.1"/>
    <property type="molecule type" value="Genomic_DNA"/>
</dbReference>
<accession>A0A9R1UR67</accession>
<comment type="caution">
    <text evidence="2">The sequence shown here is derived from an EMBL/GenBank/DDBJ whole genome shotgun (WGS) entry which is preliminary data.</text>
</comment>
<keyword evidence="3" id="KW-1185">Reference proteome</keyword>
<protein>
    <submittedName>
        <fullName evidence="2">Uncharacterized protein</fullName>
    </submittedName>
</protein>
<sequence length="141" mass="15611">MTTRVKSFCNRSVKGRRRSENGRRGMKAVSGEAIDRRSRSDGGQGVSFIRRCGPAGMMPVPAYPAASLEFNWHGTLFTHQKAKDGDVPIIIVQPQLNTVSGLVDIRESKLTLQMGKEEITFGIDERSKYSNAQVSVFFMDG</sequence>
<organism evidence="2 3">
    <name type="scientific">Lactuca sativa</name>
    <name type="common">Garden lettuce</name>
    <dbReference type="NCBI Taxonomy" id="4236"/>
    <lineage>
        <taxon>Eukaryota</taxon>
        <taxon>Viridiplantae</taxon>
        <taxon>Streptophyta</taxon>
        <taxon>Embryophyta</taxon>
        <taxon>Tracheophyta</taxon>
        <taxon>Spermatophyta</taxon>
        <taxon>Magnoliopsida</taxon>
        <taxon>eudicotyledons</taxon>
        <taxon>Gunneridae</taxon>
        <taxon>Pentapetalae</taxon>
        <taxon>asterids</taxon>
        <taxon>campanulids</taxon>
        <taxon>Asterales</taxon>
        <taxon>Asteraceae</taxon>
        <taxon>Cichorioideae</taxon>
        <taxon>Cichorieae</taxon>
        <taxon>Lactucinae</taxon>
        <taxon>Lactuca</taxon>
    </lineage>
</organism>
<proteinExistence type="predicted"/>
<evidence type="ECO:0000313" key="3">
    <source>
        <dbReference type="Proteomes" id="UP000235145"/>
    </source>
</evidence>
<reference evidence="2 3" key="1">
    <citation type="journal article" date="2017" name="Nat. Commun.">
        <title>Genome assembly with in vitro proximity ligation data and whole-genome triplication in lettuce.</title>
        <authorList>
            <person name="Reyes-Chin-Wo S."/>
            <person name="Wang Z."/>
            <person name="Yang X."/>
            <person name="Kozik A."/>
            <person name="Arikit S."/>
            <person name="Song C."/>
            <person name="Xia L."/>
            <person name="Froenicke L."/>
            <person name="Lavelle D.O."/>
            <person name="Truco M.J."/>
            <person name="Xia R."/>
            <person name="Zhu S."/>
            <person name="Xu C."/>
            <person name="Xu H."/>
            <person name="Xu X."/>
            <person name="Cox K."/>
            <person name="Korf I."/>
            <person name="Meyers B.C."/>
            <person name="Michelmore R.W."/>
        </authorList>
    </citation>
    <scope>NUCLEOTIDE SEQUENCE [LARGE SCALE GENOMIC DNA]</scope>
    <source>
        <strain evidence="3">cv. Salinas</strain>
        <tissue evidence="2">Seedlings</tissue>
    </source>
</reference>
<name>A0A9R1UR67_LACSA</name>
<evidence type="ECO:0000256" key="1">
    <source>
        <dbReference type="SAM" id="MobiDB-lite"/>
    </source>
</evidence>
<evidence type="ECO:0000313" key="2">
    <source>
        <dbReference type="EMBL" id="KAJ0192502.1"/>
    </source>
</evidence>
<feature type="region of interest" description="Disordered" evidence="1">
    <location>
        <begin position="1"/>
        <end position="45"/>
    </location>
</feature>
<dbReference type="Proteomes" id="UP000235145">
    <property type="component" value="Unassembled WGS sequence"/>
</dbReference>
<gene>
    <name evidence="2" type="ORF">LSAT_V11C800398070</name>
</gene>